<evidence type="ECO:0000256" key="2">
    <source>
        <dbReference type="HAMAP-Rule" id="MF_00338"/>
    </source>
</evidence>
<dbReference type="Proteomes" id="UP000216446">
    <property type="component" value="Unassembled WGS sequence"/>
</dbReference>
<dbReference type="Gene3D" id="3.30.110.70">
    <property type="entry name" value="Hypothetical protein apc22750. Chain B"/>
    <property type="match status" value="1"/>
</dbReference>
<dbReference type="InterPro" id="IPR035439">
    <property type="entry name" value="UPF0145_dom_sf"/>
</dbReference>
<dbReference type="PANTHER" id="PTHR34068:SF2">
    <property type="entry name" value="UPF0145 PROTEIN SCO3412"/>
    <property type="match status" value="1"/>
</dbReference>
<dbReference type="PANTHER" id="PTHR34068">
    <property type="entry name" value="UPF0145 PROTEIN YBJQ"/>
    <property type="match status" value="1"/>
</dbReference>
<dbReference type="HAMAP" id="MF_00338">
    <property type="entry name" value="UPF0145"/>
    <property type="match status" value="1"/>
</dbReference>
<protein>
    <recommendedName>
        <fullName evidence="2">UPF0145 protein BSZ36_13420</fullName>
    </recommendedName>
</protein>
<gene>
    <name evidence="3" type="ORF">BSZ36_13420</name>
</gene>
<dbReference type="EMBL" id="MQWB01000001">
    <property type="protein sequence ID" value="OZC03897.1"/>
    <property type="molecule type" value="Genomic_DNA"/>
</dbReference>
<evidence type="ECO:0000256" key="1">
    <source>
        <dbReference type="ARBA" id="ARBA00010751"/>
    </source>
</evidence>
<reference evidence="3 4" key="1">
    <citation type="submission" date="2016-11" db="EMBL/GenBank/DDBJ databases">
        <title>Study of marine rhodopsin-containing bacteria.</title>
        <authorList>
            <person name="Yoshizawa S."/>
            <person name="Kumagai Y."/>
            <person name="Kogure K."/>
        </authorList>
    </citation>
    <scope>NUCLEOTIDE SEQUENCE [LARGE SCALE GENOMIC DNA]</scope>
    <source>
        <strain evidence="3 4">SG-29</strain>
    </source>
</reference>
<dbReference type="RefSeq" id="WP_094549773.1">
    <property type="nucleotide sequence ID" value="NZ_MQWB01000001.1"/>
</dbReference>
<comment type="similarity">
    <text evidence="1 2">Belongs to the UPF0145 family.</text>
</comment>
<keyword evidence="4" id="KW-1185">Reference proteome</keyword>
<accession>A0A259U230</accession>
<dbReference type="SUPFAM" id="SSF117782">
    <property type="entry name" value="YbjQ-like"/>
    <property type="match status" value="1"/>
</dbReference>
<dbReference type="InterPro" id="IPR002765">
    <property type="entry name" value="UPF0145_YbjQ-like"/>
</dbReference>
<dbReference type="AlphaFoldDB" id="A0A259U230"/>
<proteinExistence type="inferred from homology"/>
<name>A0A259U230_9BACT</name>
<dbReference type="Pfam" id="PF01906">
    <property type="entry name" value="YbjQ_1"/>
    <property type="match status" value="1"/>
</dbReference>
<evidence type="ECO:0000313" key="3">
    <source>
        <dbReference type="EMBL" id="OZC03897.1"/>
    </source>
</evidence>
<dbReference type="FunCoup" id="A0A259U230">
    <property type="interactions" value="118"/>
</dbReference>
<organism evidence="3 4">
    <name type="scientific">Rubricoccus marinus</name>
    <dbReference type="NCBI Taxonomy" id="716817"/>
    <lineage>
        <taxon>Bacteria</taxon>
        <taxon>Pseudomonadati</taxon>
        <taxon>Rhodothermota</taxon>
        <taxon>Rhodothermia</taxon>
        <taxon>Rhodothermales</taxon>
        <taxon>Rubricoccaceae</taxon>
        <taxon>Rubricoccus</taxon>
    </lineage>
</organism>
<comment type="caution">
    <text evidence="3">The sequence shown here is derived from an EMBL/GenBank/DDBJ whole genome shotgun (WGS) entry which is preliminary data.</text>
</comment>
<sequence>MPLIPITSADHIPGETITDHLDVVYGNTVRAKHVGRDLMAGLKSVVGGEIRGYTEMLRDARDEALDRMKQDAIDVGGDAVINVRFTTSMVGQGMAEMMAYGTAVRLKA</sequence>
<dbReference type="OrthoDB" id="9796448at2"/>
<evidence type="ECO:0000313" key="4">
    <source>
        <dbReference type="Proteomes" id="UP000216446"/>
    </source>
</evidence>
<dbReference type="InParanoid" id="A0A259U230"/>